<dbReference type="InterPro" id="IPR004361">
    <property type="entry name" value="Glyoxalase_1"/>
</dbReference>
<keyword evidence="1 7" id="KW-0862">Zinc</keyword>
<comment type="cofactor">
    <cofactor evidence="7">
        <name>Zn(2+)</name>
        <dbReference type="ChEBI" id="CHEBI:29105"/>
    </cofactor>
    <text evidence="7">Binds 1 zinc ion per subunit. In the homodimer, two zinc ions are bound between subunits.</text>
</comment>
<keyword evidence="11" id="KW-1185">Reference proteome</keyword>
<dbReference type="EMBL" id="CAADRA010007460">
    <property type="protein sequence ID" value="VFU01333.1"/>
    <property type="molecule type" value="Genomic_DNA"/>
</dbReference>
<evidence type="ECO:0000313" key="9">
    <source>
        <dbReference type="EMBL" id="KAF0683264.1"/>
    </source>
</evidence>
<evidence type="ECO:0000256" key="2">
    <source>
        <dbReference type="ARBA" id="ARBA00030291"/>
    </source>
</evidence>
<dbReference type="NCBIfam" id="TIGR00068">
    <property type="entry name" value="glyox_I"/>
    <property type="match status" value="1"/>
</dbReference>
<reference evidence="9" key="2">
    <citation type="submission" date="2019-06" db="EMBL/GenBank/DDBJ databases">
        <title>Genomics analysis of Aphanomyces spp. identifies a new class of oomycete effector associated with host adaptation.</title>
        <authorList>
            <person name="Gaulin E."/>
        </authorList>
    </citation>
    <scope>NUCLEOTIDE SEQUENCE</scope>
    <source>
        <strain evidence="9">CBS 578.67</strain>
    </source>
</reference>
<dbReference type="CDD" id="cd07233">
    <property type="entry name" value="GlxI_Zn"/>
    <property type="match status" value="1"/>
</dbReference>
<dbReference type="InterPro" id="IPR029068">
    <property type="entry name" value="Glyas_Bleomycin-R_OHBP_Dase"/>
</dbReference>
<feature type="binding site" evidence="7">
    <location>
        <position position="230"/>
    </location>
    <ligand>
        <name>Zn(2+)</name>
        <dbReference type="ChEBI" id="CHEBI:29105"/>
        <note>ligand shared between dimeric partners</note>
    </ligand>
</feature>
<dbReference type="PROSITE" id="PS51819">
    <property type="entry name" value="VOC"/>
    <property type="match status" value="2"/>
</dbReference>
<dbReference type="AlphaFoldDB" id="A0A485LR90"/>
<name>A0A485LR90_9STRA</name>
<evidence type="ECO:0000313" key="10">
    <source>
        <dbReference type="EMBL" id="VFU01333.1"/>
    </source>
</evidence>
<feature type="domain" description="VOC" evidence="8">
    <location>
        <begin position="165"/>
        <end position="308"/>
    </location>
</feature>
<feature type="active site" description="Proton donor/acceptor" evidence="6">
    <location>
        <position position="304"/>
    </location>
</feature>
<dbReference type="InterPro" id="IPR004360">
    <property type="entry name" value="Glyas_Fos-R_dOase_dom"/>
</dbReference>
<dbReference type="GO" id="GO:0004462">
    <property type="term" value="F:lactoylglutathione lyase activity"/>
    <property type="evidence" value="ECO:0007669"/>
    <property type="project" value="InterPro"/>
</dbReference>
<feature type="binding site" evidence="7">
    <location>
        <position position="304"/>
    </location>
    <ligand>
        <name>Zn(2+)</name>
        <dbReference type="ChEBI" id="CHEBI:29105"/>
        <note>ligand shared between dimeric partners</note>
    </ligand>
</feature>
<gene>
    <name evidence="10" type="primary">Aste57867_24696</name>
    <name evidence="9" type="ORF">As57867_024618</name>
    <name evidence="10" type="ORF">ASTE57867_24696</name>
</gene>
<dbReference type="PANTHER" id="PTHR10374">
    <property type="entry name" value="LACTOYLGLUTATHIONE LYASE GLYOXALASE I"/>
    <property type="match status" value="1"/>
</dbReference>
<dbReference type="GO" id="GO:0046872">
    <property type="term" value="F:metal ion binding"/>
    <property type="evidence" value="ECO:0007669"/>
    <property type="project" value="UniProtKB-KW"/>
</dbReference>
<dbReference type="PANTHER" id="PTHR10374:SF30">
    <property type="entry name" value="LACTOYLGLUTATHIONE LYASE"/>
    <property type="match status" value="1"/>
</dbReference>
<evidence type="ECO:0000256" key="3">
    <source>
        <dbReference type="ARBA" id="ARBA00030892"/>
    </source>
</evidence>
<proteinExistence type="predicted"/>
<evidence type="ECO:0000313" key="11">
    <source>
        <dbReference type="Proteomes" id="UP000332933"/>
    </source>
</evidence>
<feature type="domain" description="VOC" evidence="8">
    <location>
        <begin position="13"/>
        <end position="169"/>
    </location>
</feature>
<evidence type="ECO:0000259" key="8">
    <source>
        <dbReference type="PROSITE" id="PS51819"/>
    </source>
</evidence>
<protein>
    <recommendedName>
        <fullName evidence="3">Aldoketomutase</fullName>
    </recommendedName>
    <alternativeName>
        <fullName evidence="2">Ketone-aldehyde mutase</fullName>
    </alternativeName>
    <alternativeName>
        <fullName evidence="4">Methylglyoxalase</fullName>
    </alternativeName>
    <alternativeName>
        <fullName evidence="5">S-D-lactoylglutathione methylglyoxal lyase</fullName>
    </alternativeName>
</protein>
<dbReference type="Pfam" id="PF00903">
    <property type="entry name" value="Glyoxalase"/>
    <property type="match status" value="2"/>
</dbReference>
<dbReference type="OrthoDB" id="16820at2759"/>
<sequence>MSQRLALALRNISFNQTMMRVKDPQKSLAFYQRHFDLKLAHQAHFSDFSLYFLVSLPTSTLTDDKKNAAYINAGEYGCTLELTHNHGTESDATFAYHNNTTAPFGFQQLGFAVPAGGLAATKASLEADGYASAAVSDSIFVTHDPDGYEVQVAEREASPDAAGISWHHSTLRVKDAQASLAFYKTMLGFTLLHEQRNDKERFTAYFLGTPAEPTPLSAASLRNQLATVVELRHYDGTESQPDFKYSNGNVEPHRGFGHLAVMVNDVYEACDAWEELGVSFQKKPNDGRMKGLAFILDPDGYWIEVIRRGGRVDGL</sequence>
<dbReference type="Gene3D" id="3.10.180.10">
    <property type="entry name" value="2,3-Dihydroxybiphenyl 1,2-Dioxygenase, domain 1"/>
    <property type="match status" value="2"/>
</dbReference>
<feature type="binding site" evidence="7">
    <location>
        <position position="258"/>
    </location>
    <ligand>
        <name>Zn(2+)</name>
        <dbReference type="ChEBI" id="CHEBI:29105"/>
        <note>ligand shared between dimeric partners</note>
    </ligand>
</feature>
<dbReference type="InterPro" id="IPR037523">
    <property type="entry name" value="VOC_core"/>
</dbReference>
<evidence type="ECO:0000256" key="7">
    <source>
        <dbReference type="PIRSR" id="PIRSR604361-3"/>
    </source>
</evidence>
<keyword evidence="7" id="KW-0479">Metal-binding</keyword>
<evidence type="ECO:0000256" key="4">
    <source>
        <dbReference type="ARBA" id="ARBA00032460"/>
    </source>
</evidence>
<dbReference type="Proteomes" id="UP000332933">
    <property type="component" value="Unassembled WGS sequence"/>
</dbReference>
<dbReference type="EMBL" id="VJMH01007434">
    <property type="protein sequence ID" value="KAF0683264.1"/>
    <property type="molecule type" value="Genomic_DNA"/>
</dbReference>
<evidence type="ECO:0000256" key="5">
    <source>
        <dbReference type="ARBA" id="ARBA00033298"/>
    </source>
</evidence>
<dbReference type="SUPFAM" id="SSF54593">
    <property type="entry name" value="Glyoxalase/Bleomycin resistance protein/Dihydroxybiphenyl dioxygenase"/>
    <property type="match status" value="2"/>
</dbReference>
<accession>A0A485LR90</accession>
<organism evidence="10 11">
    <name type="scientific">Aphanomyces stellatus</name>
    <dbReference type="NCBI Taxonomy" id="120398"/>
    <lineage>
        <taxon>Eukaryota</taxon>
        <taxon>Sar</taxon>
        <taxon>Stramenopiles</taxon>
        <taxon>Oomycota</taxon>
        <taxon>Saprolegniomycetes</taxon>
        <taxon>Saprolegniales</taxon>
        <taxon>Verrucalvaceae</taxon>
        <taxon>Aphanomyces</taxon>
    </lineage>
</organism>
<reference evidence="10 11" key="1">
    <citation type="submission" date="2019-03" db="EMBL/GenBank/DDBJ databases">
        <authorList>
            <person name="Gaulin E."/>
            <person name="Dumas B."/>
        </authorList>
    </citation>
    <scope>NUCLEOTIDE SEQUENCE [LARGE SCALE GENOMIC DNA]</scope>
    <source>
        <strain evidence="10">CBS 568.67</strain>
    </source>
</reference>
<evidence type="ECO:0000256" key="6">
    <source>
        <dbReference type="PIRSR" id="PIRSR604361-1"/>
    </source>
</evidence>
<evidence type="ECO:0000256" key="1">
    <source>
        <dbReference type="ARBA" id="ARBA00022833"/>
    </source>
</evidence>